<comment type="caution">
    <text evidence="1">The sequence shown here is derived from an EMBL/GenBank/DDBJ whole genome shotgun (WGS) entry which is preliminary data.</text>
</comment>
<dbReference type="Gene3D" id="1.10.490.110">
    <property type="entry name" value="Uncharacterized conserved protein DUF2267"/>
    <property type="match status" value="1"/>
</dbReference>
<dbReference type="Proteomes" id="UP000189004">
    <property type="component" value="Unassembled WGS sequence"/>
</dbReference>
<sequence length="134" mass="14660">MQHDTFIGQVQARARLDSRGAAEEATRATLETLAERVDPGLGEDLAAQLPREIGENMRRVTRQTEQGPGAEGFDQQEFLSRVAQRAHSEPTAAAHSAHAVFDVLDEATTGGVMDKVRQALPEDLRRLTLQDSRG</sequence>
<evidence type="ECO:0008006" key="3">
    <source>
        <dbReference type="Google" id="ProtNLM"/>
    </source>
</evidence>
<dbReference type="RefSeq" id="WP_077689752.1">
    <property type="nucleotide sequence ID" value="NZ_MCOK01000001.1"/>
</dbReference>
<gene>
    <name evidence="1" type="ORF">NOSIN_05775</name>
</gene>
<evidence type="ECO:0000313" key="1">
    <source>
        <dbReference type="EMBL" id="OOC53378.1"/>
    </source>
</evidence>
<dbReference type="InterPro" id="IPR038282">
    <property type="entry name" value="DUF2267_sf"/>
</dbReference>
<dbReference type="EMBL" id="MCOK01000001">
    <property type="protein sequence ID" value="OOC53378.1"/>
    <property type="molecule type" value="Genomic_DNA"/>
</dbReference>
<organism evidence="1 2">
    <name type="scientific">Nocardiopsis sinuspersici</name>
    <dbReference type="NCBI Taxonomy" id="501010"/>
    <lineage>
        <taxon>Bacteria</taxon>
        <taxon>Bacillati</taxon>
        <taxon>Actinomycetota</taxon>
        <taxon>Actinomycetes</taxon>
        <taxon>Streptosporangiales</taxon>
        <taxon>Nocardiopsidaceae</taxon>
        <taxon>Nocardiopsis</taxon>
    </lineage>
</organism>
<accession>A0A1V3BY54</accession>
<dbReference type="InterPro" id="IPR018727">
    <property type="entry name" value="DUF2267"/>
</dbReference>
<dbReference type="STRING" id="501010.NOSIN_05775"/>
<dbReference type="Pfam" id="PF10025">
    <property type="entry name" value="DUF2267"/>
    <property type="match status" value="1"/>
</dbReference>
<reference evidence="2" key="1">
    <citation type="submission" date="2016-08" db="EMBL/GenBank/DDBJ databases">
        <authorList>
            <person name="Tokovenko B."/>
            <person name="Kalinowski J."/>
        </authorList>
    </citation>
    <scope>NUCLEOTIDE SEQUENCE [LARGE SCALE GENOMIC DNA]</scope>
    <source>
        <strain evidence="2">UTMC102</strain>
    </source>
</reference>
<dbReference type="OrthoDB" id="952780at2"/>
<proteinExistence type="predicted"/>
<dbReference type="AlphaFoldDB" id="A0A1V3BY54"/>
<name>A0A1V3BY54_9ACTN</name>
<protein>
    <recommendedName>
        <fullName evidence="3">DUF2267 domain-containing protein</fullName>
    </recommendedName>
</protein>
<keyword evidence="2" id="KW-1185">Reference proteome</keyword>
<evidence type="ECO:0000313" key="2">
    <source>
        <dbReference type="Proteomes" id="UP000189004"/>
    </source>
</evidence>